<gene>
    <name evidence="4" type="ORF">GGQ83_002997</name>
</gene>
<dbReference type="InterPro" id="IPR002933">
    <property type="entry name" value="Peptidase_M20"/>
</dbReference>
<dbReference type="Gene3D" id="3.30.70.360">
    <property type="match status" value="1"/>
</dbReference>
<dbReference type="Gene3D" id="3.40.630.10">
    <property type="entry name" value="Zn peptidases"/>
    <property type="match status" value="1"/>
</dbReference>
<dbReference type="GO" id="GO:0008233">
    <property type="term" value="F:peptidase activity"/>
    <property type="evidence" value="ECO:0007669"/>
    <property type="project" value="UniProtKB-KW"/>
</dbReference>
<reference evidence="4 5" key="1">
    <citation type="submission" date="2020-08" db="EMBL/GenBank/DDBJ databases">
        <title>Genomic Encyclopedia of Type Strains, Phase IV (KMG-IV): sequencing the most valuable type-strain genomes for metagenomic binning, comparative biology and taxonomic classification.</title>
        <authorList>
            <person name="Goeker M."/>
        </authorList>
    </citation>
    <scope>NUCLEOTIDE SEQUENCE [LARGE SCALE GENOMIC DNA]</scope>
    <source>
        <strain evidence="4 5">DSM 19979</strain>
    </source>
</reference>
<dbReference type="InterPro" id="IPR001261">
    <property type="entry name" value="ArgE/DapE_CS"/>
</dbReference>
<name>A0A840AHI2_9PROT</name>
<dbReference type="AlphaFoldDB" id="A0A840AHI2"/>
<sequence length="471" mass="50446">MDTAPDRRREALARAAALFDDGTLKARLGALVEIPSTAQEPGFEAHLTRYLEQGIQPWLEGMGFTCAIHPNPMEGFGPIMIATRIEDAARPTILLYGHGDTVRGLDEQWSEGLAPWRLTEREGRWYGRGTADNKGQHLINLLALEAVLAARAGRLGFNVKLVLEMAEERGSAGLREFVAAHAAELKADALIASDGPRVAPAVPTIATGTRGIFRFDLALKLRAGGVHSGHWGGLTTDPAVVLAHAIGSMVDRNGKILVRDLLPLNGVPAEVRGVLDGCEVEAGGDAATIDANWGEPGLTAAEKIYGWNSLIVLAMVSGRPENPVNAVAPDARAALHIRYTVDTDPHTFEAAIRRHLDAQGFPEVRIENAGVGMRASRTPPNHPWVRWAAESMERSLGKRVQIIPNSSGGLPGDVFVDHLGVPLAWVPHSYGGCQQHGPDEHLLPGPAREGLIAFAGMWFDLGEMPGTSPAN</sequence>
<keyword evidence="3" id="KW-0378">Hydrolase</keyword>
<evidence type="ECO:0000313" key="5">
    <source>
        <dbReference type="Proteomes" id="UP000553193"/>
    </source>
</evidence>
<dbReference type="NCBIfam" id="NF005478">
    <property type="entry name" value="PRK07079.1"/>
    <property type="match status" value="1"/>
</dbReference>
<dbReference type="GO" id="GO:0006508">
    <property type="term" value="P:proteolysis"/>
    <property type="evidence" value="ECO:0007669"/>
    <property type="project" value="UniProtKB-KW"/>
</dbReference>
<protein>
    <submittedName>
        <fullName evidence="4">Acetylornithine deacetylase/succinyl-diaminopimelate desuccinylase-like protein</fullName>
    </submittedName>
</protein>
<dbReference type="GO" id="GO:0046872">
    <property type="term" value="F:metal ion binding"/>
    <property type="evidence" value="ECO:0007669"/>
    <property type="project" value="UniProtKB-KW"/>
</dbReference>
<dbReference type="PROSITE" id="PS00758">
    <property type="entry name" value="ARGE_DAPE_CPG2_1"/>
    <property type="match status" value="1"/>
</dbReference>
<evidence type="ECO:0000256" key="3">
    <source>
        <dbReference type="ARBA" id="ARBA00022801"/>
    </source>
</evidence>
<dbReference type="Pfam" id="PF01546">
    <property type="entry name" value="Peptidase_M20"/>
    <property type="match status" value="1"/>
</dbReference>
<dbReference type="SUPFAM" id="SSF53187">
    <property type="entry name" value="Zn-dependent exopeptidases"/>
    <property type="match status" value="1"/>
</dbReference>
<dbReference type="Proteomes" id="UP000553193">
    <property type="component" value="Unassembled WGS sequence"/>
</dbReference>
<keyword evidence="5" id="KW-1185">Reference proteome</keyword>
<organism evidence="4 5">
    <name type="scientific">Roseococcus suduntuyensis</name>
    <dbReference type="NCBI Taxonomy" id="455361"/>
    <lineage>
        <taxon>Bacteria</taxon>
        <taxon>Pseudomonadati</taxon>
        <taxon>Pseudomonadota</taxon>
        <taxon>Alphaproteobacteria</taxon>
        <taxon>Acetobacterales</taxon>
        <taxon>Roseomonadaceae</taxon>
        <taxon>Roseococcus</taxon>
    </lineage>
</organism>
<dbReference type="RefSeq" id="WP_184385388.1">
    <property type="nucleotide sequence ID" value="NZ_JACIDJ010000005.1"/>
</dbReference>
<accession>A0A840AHI2</accession>
<dbReference type="PANTHER" id="PTHR43270">
    <property type="entry name" value="BETA-ALA-HIS DIPEPTIDASE"/>
    <property type="match status" value="1"/>
</dbReference>
<evidence type="ECO:0000256" key="1">
    <source>
        <dbReference type="ARBA" id="ARBA00022670"/>
    </source>
</evidence>
<comment type="caution">
    <text evidence="4">The sequence shown here is derived from an EMBL/GenBank/DDBJ whole genome shotgun (WGS) entry which is preliminary data.</text>
</comment>
<dbReference type="EMBL" id="JACIDJ010000005">
    <property type="protein sequence ID" value="MBB3899545.1"/>
    <property type="molecule type" value="Genomic_DNA"/>
</dbReference>
<evidence type="ECO:0000256" key="2">
    <source>
        <dbReference type="ARBA" id="ARBA00022723"/>
    </source>
</evidence>
<keyword evidence="2" id="KW-0479">Metal-binding</keyword>
<proteinExistence type="predicted"/>
<evidence type="ECO:0000313" key="4">
    <source>
        <dbReference type="EMBL" id="MBB3899545.1"/>
    </source>
</evidence>
<dbReference type="InterPro" id="IPR051458">
    <property type="entry name" value="Cyt/Met_Dipeptidase"/>
</dbReference>
<keyword evidence="1" id="KW-0645">Protease</keyword>
<dbReference type="PANTHER" id="PTHR43270:SF12">
    <property type="entry name" value="SUCCINYL-DIAMINOPIMELATE DESUCCINYLASE"/>
    <property type="match status" value="1"/>
</dbReference>